<feature type="transmembrane region" description="Helical" evidence="1">
    <location>
        <begin position="83"/>
        <end position="110"/>
    </location>
</feature>
<feature type="transmembrane region" description="Helical" evidence="1">
    <location>
        <begin position="177"/>
        <end position="195"/>
    </location>
</feature>
<feature type="transmembrane region" description="Helical" evidence="1">
    <location>
        <begin position="54"/>
        <end position="71"/>
    </location>
</feature>
<keyword evidence="1" id="KW-0472">Membrane</keyword>
<dbReference type="Proteomes" id="UP000198417">
    <property type="component" value="Unassembled WGS sequence"/>
</dbReference>
<feature type="transmembrane region" description="Helical" evidence="1">
    <location>
        <begin position="202"/>
        <end position="220"/>
    </location>
</feature>
<reference evidence="2 3" key="1">
    <citation type="submission" date="2017-06" db="EMBL/GenBank/DDBJ databases">
        <authorList>
            <person name="Kim H.J."/>
            <person name="Triplett B.A."/>
        </authorList>
    </citation>
    <scope>NUCLEOTIDE SEQUENCE [LARGE SCALE GENOMIC DNA]</scope>
    <source>
        <strain evidence="2 3">DSM 29052</strain>
    </source>
</reference>
<dbReference type="EMBL" id="FZNN01000023">
    <property type="protein sequence ID" value="SNR77833.1"/>
    <property type="molecule type" value="Genomic_DNA"/>
</dbReference>
<evidence type="ECO:0000256" key="1">
    <source>
        <dbReference type="SAM" id="Phobius"/>
    </source>
</evidence>
<keyword evidence="1" id="KW-0812">Transmembrane</keyword>
<keyword evidence="1" id="KW-1133">Transmembrane helix</keyword>
<name>A0A238Z4S1_9RHOB</name>
<evidence type="ECO:0008006" key="4">
    <source>
        <dbReference type="Google" id="ProtNLM"/>
    </source>
</evidence>
<feature type="transmembrane region" description="Helical" evidence="1">
    <location>
        <begin position="145"/>
        <end position="165"/>
    </location>
</feature>
<feature type="transmembrane region" description="Helical" evidence="1">
    <location>
        <begin position="27"/>
        <end position="48"/>
    </location>
</feature>
<feature type="transmembrane region" description="Helical" evidence="1">
    <location>
        <begin position="226"/>
        <end position="246"/>
    </location>
</feature>
<dbReference type="AlphaFoldDB" id="A0A238Z4S1"/>
<evidence type="ECO:0000313" key="2">
    <source>
        <dbReference type="EMBL" id="SNR77833.1"/>
    </source>
</evidence>
<proteinExistence type="predicted"/>
<dbReference type="RefSeq" id="WP_217898810.1">
    <property type="nucleotide sequence ID" value="NZ_FZNN01000023.1"/>
</dbReference>
<gene>
    <name evidence="2" type="ORF">SAMN06265370_12321</name>
</gene>
<organism evidence="2 3">
    <name type="scientific">Puniceibacterium sediminis</name>
    <dbReference type="NCBI Taxonomy" id="1608407"/>
    <lineage>
        <taxon>Bacteria</taxon>
        <taxon>Pseudomonadati</taxon>
        <taxon>Pseudomonadota</taxon>
        <taxon>Alphaproteobacteria</taxon>
        <taxon>Rhodobacterales</taxon>
        <taxon>Paracoccaceae</taxon>
        <taxon>Puniceibacterium</taxon>
    </lineage>
</organism>
<feature type="transmembrane region" description="Helical" evidence="1">
    <location>
        <begin position="116"/>
        <end position="133"/>
    </location>
</feature>
<feature type="transmembrane region" description="Helical" evidence="1">
    <location>
        <begin position="258"/>
        <end position="276"/>
    </location>
</feature>
<accession>A0A238Z4S1</accession>
<sequence length="327" mass="35539">MTLVTADVPASTVFTQKARLSWQEKRLAGLSRFAIAITTLNILGHLWLGFEQSWITPFVALAAAYGTELFLERQAARDGRRRPAYAGGAVSVIQFLLSAHVTALAIGMLLMPLEQLWVIAFAASLAVASKRLIQVRIGNRLRHVLNPSNFGITIVLLLFPTVGIAPPYQFSEATTGTLDVLLPLIVICTGSLLNTKLTGRMPLVLAWLAFFAAQGILRAVLQDTPILAGLAPMSGFAFILFTFYMITDPATTPSRWRNQVLFAAAVAALYALFMYLHVVFGLFYALTLVTAARGLWFALLLPMIEASERQAPQPEPAQPAASQAPAE</sequence>
<keyword evidence="3" id="KW-1185">Reference proteome</keyword>
<evidence type="ECO:0000313" key="3">
    <source>
        <dbReference type="Proteomes" id="UP000198417"/>
    </source>
</evidence>
<protein>
    <recommendedName>
        <fullName evidence="4">NQR2, RnfD, RnfE family</fullName>
    </recommendedName>
</protein>